<feature type="region of interest" description="Disordered" evidence="3">
    <location>
        <begin position="133"/>
        <end position="196"/>
    </location>
</feature>
<feature type="compositionally biased region" description="Pro residues" evidence="3">
    <location>
        <begin position="722"/>
        <end position="735"/>
    </location>
</feature>
<dbReference type="InParanoid" id="A0A0G4EEU2"/>
<evidence type="ECO:0000256" key="4">
    <source>
        <dbReference type="SAM" id="SignalP"/>
    </source>
</evidence>
<feature type="signal peptide" evidence="4">
    <location>
        <begin position="1"/>
        <end position="20"/>
    </location>
</feature>
<dbReference type="EMBL" id="CDMY01000200">
    <property type="protein sequence ID" value="CEL93925.1"/>
    <property type="molecule type" value="Genomic_DNA"/>
</dbReference>
<feature type="compositionally biased region" description="Pro residues" evidence="3">
    <location>
        <begin position="705"/>
        <end position="715"/>
    </location>
</feature>
<accession>A0A0G4EEU2</accession>
<feature type="compositionally biased region" description="Basic residues" evidence="3">
    <location>
        <begin position="147"/>
        <end position="156"/>
    </location>
</feature>
<sequence>MPTSAPALGILFLPLIFAQGALFSRKAARNRFASVHRQWTSTAHRNGMAPAVLTRGKGGRQRLFTINWQGLHCDASCGTDILCLTTCVTAKACNEACQERRDPADCRQMCQKHADTFFAELAKARARQLYSKAAAVTNNTRQPLTRPSRKASHSTRLRGIGQGHSRSLVLRRGGRGRAEGVGRQRLTPPDTSDYYQPERHPHECECPVCPCQHLHEGHEQDLVHHEGPHHHHHHDAVHHQEPTGVMDICSMVFDAADINVDGFMDANEFEHMRQELCTKFVDTGADGAECPSPEEAASYLSGHDPEGDGLNHEQICAMFDEEPVLQHLSAGLAHRMDICGIDERDALHMCYEKGTHWWEELPLVGGLSVDTAVERLRVLDQECKLHQWLPPDAAMEPAAAWMYLANQGLAWSDGDGDGVLTLDEFCFGFMGHLVSECIFYEHPPELSMPPECQHCAFLHHDALTTCEAVTDGGMLPSCIDAVKKTTSVDECQLAVEEGFDKSVGDFAACLYDQSPNLTAVREESINATCLRYQPSAPTTSRASCMSSAASSKWTEPSTARDTSTHHHHHDHDHPSHYGPQHHPPLVTTHEPPSPPPAAHSQPPPPPPPPTVPPTTPLPSITQKPAPPAVEQEPTEPPTEPPTRHPPPRPTKEPAEPVTTPEPITEAATEPPTETEAVSEPPSPSEPPREEEQQTPPAPAEAVSEPPSPPPAPSLSPPVDTNAPPPPPPSLPPVPSPSGGGDDTFVTDEQEVDGTSLAPE</sequence>
<dbReference type="Proteomes" id="UP000041254">
    <property type="component" value="Unassembled WGS sequence"/>
</dbReference>
<dbReference type="PROSITE" id="PS50222">
    <property type="entry name" value="EF_HAND_2"/>
    <property type="match status" value="1"/>
</dbReference>
<proteinExistence type="predicted"/>
<gene>
    <name evidence="6" type="ORF">Vbra_20270</name>
</gene>
<evidence type="ECO:0000313" key="7">
    <source>
        <dbReference type="Proteomes" id="UP000041254"/>
    </source>
</evidence>
<name>A0A0G4EEU2_VITBC</name>
<feature type="compositionally biased region" description="Pro residues" evidence="3">
    <location>
        <begin position="591"/>
        <end position="616"/>
    </location>
</feature>
<dbReference type="PANTHER" id="PTHR13037">
    <property type="entry name" value="FORMIN"/>
    <property type="match status" value="1"/>
</dbReference>
<feature type="compositionally biased region" description="Low complexity" evidence="3">
    <location>
        <begin position="655"/>
        <end position="679"/>
    </location>
</feature>
<evidence type="ECO:0000259" key="5">
    <source>
        <dbReference type="PROSITE" id="PS50222"/>
    </source>
</evidence>
<dbReference type="InterPro" id="IPR018247">
    <property type="entry name" value="EF_Hand_1_Ca_BS"/>
</dbReference>
<feature type="compositionally biased region" description="Polar residues" evidence="3">
    <location>
        <begin position="136"/>
        <end position="145"/>
    </location>
</feature>
<dbReference type="PROSITE" id="PS00018">
    <property type="entry name" value="EF_HAND_1"/>
    <property type="match status" value="1"/>
</dbReference>
<dbReference type="STRING" id="1169540.A0A0G4EEU2"/>
<protein>
    <recommendedName>
        <fullName evidence="5">EF-hand domain-containing protein</fullName>
    </recommendedName>
</protein>
<dbReference type="PANTHER" id="PTHR13037:SF24">
    <property type="entry name" value="POLYCOMB PROTEIN PCL-RELATED"/>
    <property type="match status" value="1"/>
</dbReference>
<keyword evidence="1" id="KW-0945">Host-virus interaction</keyword>
<evidence type="ECO:0000256" key="2">
    <source>
        <dbReference type="ARBA" id="ARBA00022837"/>
    </source>
</evidence>
<keyword evidence="2" id="KW-0106">Calcium</keyword>
<reference evidence="6 7" key="1">
    <citation type="submission" date="2014-11" db="EMBL/GenBank/DDBJ databases">
        <authorList>
            <person name="Zhu J."/>
            <person name="Qi W."/>
            <person name="Song R."/>
        </authorList>
    </citation>
    <scope>NUCLEOTIDE SEQUENCE [LARGE SCALE GENOMIC DNA]</scope>
</reference>
<feature type="domain" description="EF-hand" evidence="5">
    <location>
        <begin position="244"/>
        <end position="279"/>
    </location>
</feature>
<feature type="region of interest" description="Disordered" evidence="3">
    <location>
        <begin position="551"/>
        <end position="759"/>
    </location>
</feature>
<dbReference type="InterPro" id="IPR002048">
    <property type="entry name" value="EF_hand_dom"/>
</dbReference>
<dbReference type="InterPro" id="IPR011992">
    <property type="entry name" value="EF-hand-dom_pair"/>
</dbReference>
<evidence type="ECO:0000313" key="6">
    <source>
        <dbReference type="EMBL" id="CEL93925.1"/>
    </source>
</evidence>
<evidence type="ECO:0000256" key="3">
    <source>
        <dbReference type="SAM" id="MobiDB-lite"/>
    </source>
</evidence>
<keyword evidence="4" id="KW-0732">Signal</keyword>
<keyword evidence="7" id="KW-1185">Reference proteome</keyword>
<organism evidence="6 7">
    <name type="scientific">Vitrella brassicaformis (strain CCMP3155)</name>
    <dbReference type="NCBI Taxonomy" id="1169540"/>
    <lineage>
        <taxon>Eukaryota</taxon>
        <taxon>Sar</taxon>
        <taxon>Alveolata</taxon>
        <taxon>Colpodellida</taxon>
        <taxon>Vitrellaceae</taxon>
        <taxon>Vitrella</taxon>
    </lineage>
</organism>
<dbReference type="SUPFAM" id="SSF47473">
    <property type="entry name" value="EF-hand"/>
    <property type="match status" value="1"/>
</dbReference>
<feature type="compositionally biased region" description="Polar residues" evidence="3">
    <location>
        <begin position="552"/>
        <end position="561"/>
    </location>
</feature>
<dbReference type="GO" id="GO:0005509">
    <property type="term" value="F:calcium ion binding"/>
    <property type="evidence" value="ECO:0007669"/>
    <property type="project" value="InterPro"/>
</dbReference>
<dbReference type="VEuPathDB" id="CryptoDB:Vbra_20270"/>
<evidence type="ECO:0000256" key="1">
    <source>
        <dbReference type="ARBA" id="ARBA00022581"/>
    </source>
</evidence>
<dbReference type="AlphaFoldDB" id="A0A0G4EEU2"/>
<feature type="compositionally biased region" description="Pro residues" evidence="3">
    <location>
        <begin position="634"/>
        <end position="648"/>
    </location>
</feature>
<feature type="chain" id="PRO_5005187224" description="EF-hand domain-containing protein" evidence="4">
    <location>
        <begin position="21"/>
        <end position="759"/>
    </location>
</feature>